<organism evidence="1 2">
    <name type="scientific">Mesotoga prima</name>
    <dbReference type="NCBI Taxonomy" id="1184387"/>
    <lineage>
        <taxon>Bacteria</taxon>
        <taxon>Thermotogati</taxon>
        <taxon>Thermotogota</taxon>
        <taxon>Thermotogae</taxon>
        <taxon>Kosmotogales</taxon>
        <taxon>Kosmotogaceae</taxon>
        <taxon>Mesotoga</taxon>
    </lineage>
</organism>
<evidence type="ECO:0000313" key="2">
    <source>
        <dbReference type="Proteomes" id="UP000054092"/>
    </source>
</evidence>
<gene>
    <name evidence="1" type="ORF">XD94_1706</name>
</gene>
<dbReference type="EMBL" id="LGGP01000369">
    <property type="protein sequence ID" value="KUK78498.1"/>
    <property type="molecule type" value="Genomic_DNA"/>
</dbReference>
<dbReference type="PATRIC" id="fig|1184387.3.peg.92"/>
<evidence type="ECO:0000313" key="1">
    <source>
        <dbReference type="EMBL" id="KUK78498.1"/>
    </source>
</evidence>
<comment type="caution">
    <text evidence="1">The sequence shown here is derived from an EMBL/GenBank/DDBJ whole genome shotgun (WGS) entry which is preliminary data.</text>
</comment>
<reference evidence="2" key="1">
    <citation type="journal article" date="2015" name="MBio">
        <title>Genome-Resolved Metagenomic Analysis Reveals Roles for Candidate Phyla and Other Microbial Community Members in Biogeochemical Transformations in Oil Reservoirs.</title>
        <authorList>
            <person name="Hu P."/>
            <person name="Tom L."/>
            <person name="Singh A."/>
            <person name="Thomas B.C."/>
            <person name="Baker B.J."/>
            <person name="Piceno Y.M."/>
            <person name="Andersen G.L."/>
            <person name="Banfield J.F."/>
        </authorList>
    </citation>
    <scope>NUCLEOTIDE SEQUENCE [LARGE SCALE GENOMIC DNA]</scope>
</reference>
<proteinExistence type="predicted"/>
<dbReference type="AlphaFoldDB" id="A0A101HKI0"/>
<protein>
    <submittedName>
        <fullName evidence="1">Uncharacterized protein</fullName>
    </submittedName>
</protein>
<name>A0A101HKI0_9BACT</name>
<accession>A0A101HKI0</accession>
<dbReference type="Proteomes" id="UP000054092">
    <property type="component" value="Unassembled WGS sequence"/>
</dbReference>
<sequence length="38" mass="4789">MKEVRKMKGRERKIHYKEREFYPEIVEDSLRARPINVR</sequence>